<reference evidence="2" key="1">
    <citation type="submission" date="2022-02" db="EMBL/GenBank/DDBJ databases">
        <authorList>
            <person name="Henning P.M."/>
            <person name="McCubbin A.G."/>
            <person name="Shore J.S."/>
        </authorList>
    </citation>
    <scope>NUCLEOTIDE SEQUENCE</scope>
    <source>
        <strain evidence="2">F60SS</strain>
        <tissue evidence="2">Leaves</tissue>
    </source>
</reference>
<evidence type="ECO:0000259" key="1">
    <source>
        <dbReference type="PROSITE" id="PS51186"/>
    </source>
</evidence>
<dbReference type="EMBL" id="JAKUCV010007724">
    <property type="protein sequence ID" value="KAJ4822240.1"/>
    <property type="molecule type" value="Genomic_DNA"/>
</dbReference>
<dbReference type="SUPFAM" id="SSF55729">
    <property type="entry name" value="Acyl-CoA N-acyltransferases (Nat)"/>
    <property type="match status" value="2"/>
</dbReference>
<dbReference type="InterPro" id="IPR016181">
    <property type="entry name" value="Acyl_CoA_acyltransferase"/>
</dbReference>
<keyword evidence="3" id="KW-1185">Reference proteome</keyword>
<gene>
    <name evidence="2" type="ORF">Tsubulata_035661</name>
</gene>
<feature type="non-terminal residue" evidence="2">
    <location>
        <position position="1"/>
    </location>
</feature>
<name>A0A9Q0IZK2_9ROSI</name>
<proteinExistence type="predicted"/>
<dbReference type="PROSITE" id="PS51186">
    <property type="entry name" value="GNAT"/>
    <property type="match status" value="2"/>
</dbReference>
<accession>A0A9Q0IZK2</accession>
<dbReference type="PANTHER" id="PTHR46067:SF18">
    <property type="entry name" value="ACYL-COA N-ACYLTRANSFERASES (NAT) SUPERFAMILY PROTEIN"/>
    <property type="match status" value="1"/>
</dbReference>
<dbReference type="AlphaFoldDB" id="A0A9Q0IZK2"/>
<protein>
    <recommendedName>
        <fullName evidence="1">N-acetyltransferase domain-containing protein</fullName>
    </recommendedName>
</protein>
<sequence length="337" mass="38366">ATIHTCKAMENNVSSENVTLRPYRLSDADDLLSYCGDDNVTRTTRCKTLTSKEEAESYIKEFCIPHSYCRSICLNDRSIGLILIRTESGDDKCRAELGYALSAKYWGQGITTKAAKIAIHEGFKLQAKVEVENRASQRVLEKLGFLKEGVLRKYMYNKGELAQLFALFMDSSRISLRPFKLSDVDDFLKWASDDRVTRYLRWNSITTREEALAHLQNVAIPHPWRRSICLDHRCIGYISIFPESGEDRCRANFGYALATEYWGQGITTVAVKMALSNAFKDLPYVVRLQALVEVENTGSRRVLEKAGFLKEGLLRKYGCCKGEIRDFFAYSFLSTDT</sequence>
<evidence type="ECO:0000313" key="2">
    <source>
        <dbReference type="EMBL" id="KAJ4822240.1"/>
    </source>
</evidence>
<organism evidence="2 3">
    <name type="scientific">Turnera subulata</name>
    <dbReference type="NCBI Taxonomy" id="218843"/>
    <lineage>
        <taxon>Eukaryota</taxon>
        <taxon>Viridiplantae</taxon>
        <taxon>Streptophyta</taxon>
        <taxon>Embryophyta</taxon>
        <taxon>Tracheophyta</taxon>
        <taxon>Spermatophyta</taxon>
        <taxon>Magnoliopsida</taxon>
        <taxon>eudicotyledons</taxon>
        <taxon>Gunneridae</taxon>
        <taxon>Pentapetalae</taxon>
        <taxon>rosids</taxon>
        <taxon>fabids</taxon>
        <taxon>Malpighiales</taxon>
        <taxon>Passifloraceae</taxon>
        <taxon>Turnera</taxon>
    </lineage>
</organism>
<feature type="non-terminal residue" evidence="2">
    <location>
        <position position="337"/>
    </location>
</feature>
<dbReference type="PANTHER" id="PTHR46067">
    <property type="entry name" value="ACYL-COA N-ACYLTRANSFERASES (NAT) SUPERFAMILY PROTEIN"/>
    <property type="match status" value="1"/>
</dbReference>
<dbReference type="Pfam" id="PF13302">
    <property type="entry name" value="Acetyltransf_3"/>
    <property type="match status" value="2"/>
</dbReference>
<feature type="domain" description="N-acetyltransferase" evidence="1">
    <location>
        <begin position="174"/>
        <end position="331"/>
    </location>
</feature>
<dbReference type="InterPro" id="IPR000182">
    <property type="entry name" value="GNAT_dom"/>
</dbReference>
<comment type="caution">
    <text evidence="2">The sequence shown here is derived from an EMBL/GenBank/DDBJ whole genome shotgun (WGS) entry which is preliminary data.</text>
</comment>
<feature type="domain" description="N-acetyltransferase" evidence="1">
    <location>
        <begin position="18"/>
        <end position="170"/>
    </location>
</feature>
<evidence type="ECO:0000313" key="3">
    <source>
        <dbReference type="Proteomes" id="UP001141552"/>
    </source>
</evidence>
<dbReference type="Gene3D" id="3.40.630.30">
    <property type="match status" value="2"/>
</dbReference>
<dbReference type="Proteomes" id="UP001141552">
    <property type="component" value="Unassembled WGS sequence"/>
</dbReference>
<dbReference type="OrthoDB" id="630895at2759"/>
<reference evidence="2" key="2">
    <citation type="journal article" date="2023" name="Plants (Basel)">
        <title>Annotation of the Turnera subulata (Passifloraceae) Draft Genome Reveals the S-Locus Evolved after the Divergence of Turneroideae from Passifloroideae in a Stepwise Manner.</title>
        <authorList>
            <person name="Henning P.M."/>
            <person name="Roalson E.H."/>
            <person name="Mir W."/>
            <person name="McCubbin A.G."/>
            <person name="Shore J.S."/>
        </authorList>
    </citation>
    <scope>NUCLEOTIDE SEQUENCE</scope>
    <source>
        <strain evidence="2">F60SS</strain>
    </source>
</reference>
<dbReference type="GO" id="GO:0016747">
    <property type="term" value="F:acyltransferase activity, transferring groups other than amino-acyl groups"/>
    <property type="evidence" value="ECO:0007669"/>
    <property type="project" value="InterPro"/>
</dbReference>